<name>R0LLX5_ANAPL</name>
<dbReference type="EMBL" id="KB742932">
    <property type="protein sequence ID" value="EOB02695.1"/>
    <property type="molecule type" value="Genomic_DNA"/>
</dbReference>
<organism evidence="1 2">
    <name type="scientific">Anas platyrhynchos</name>
    <name type="common">Mallard</name>
    <name type="synonym">Anas boschas</name>
    <dbReference type="NCBI Taxonomy" id="8839"/>
    <lineage>
        <taxon>Eukaryota</taxon>
        <taxon>Metazoa</taxon>
        <taxon>Chordata</taxon>
        <taxon>Craniata</taxon>
        <taxon>Vertebrata</taxon>
        <taxon>Euteleostomi</taxon>
        <taxon>Archelosauria</taxon>
        <taxon>Archosauria</taxon>
        <taxon>Dinosauria</taxon>
        <taxon>Saurischia</taxon>
        <taxon>Theropoda</taxon>
        <taxon>Coelurosauria</taxon>
        <taxon>Aves</taxon>
        <taxon>Neognathae</taxon>
        <taxon>Galloanserae</taxon>
        <taxon>Anseriformes</taxon>
        <taxon>Anatidae</taxon>
        <taxon>Anatinae</taxon>
        <taxon>Anas</taxon>
    </lineage>
</organism>
<dbReference type="AlphaFoldDB" id="R0LLX5"/>
<evidence type="ECO:0000313" key="2">
    <source>
        <dbReference type="Proteomes" id="UP000296049"/>
    </source>
</evidence>
<reference evidence="2" key="1">
    <citation type="journal article" date="2013" name="Nat. Genet.">
        <title>The duck genome and transcriptome provide insight into an avian influenza virus reservoir species.</title>
        <authorList>
            <person name="Huang Y."/>
            <person name="Li Y."/>
            <person name="Burt D.W."/>
            <person name="Chen H."/>
            <person name="Zhang Y."/>
            <person name="Qian W."/>
            <person name="Kim H."/>
            <person name="Gan S."/>
            <person name="Zhao Y."/>
            <person name="Li J."/>
            <person name="Yi K."/>
            <person name="Feng H."/>
            <person name="Zhu P."/>
            <person name="Li B."/>
            <person name="Liu Q."/>
            <person name="Fairley S."/>
            <person name="Magor K.E."/>
            <person name="Du Z."/>
            <person name="Hu X."/>
            <person name="Goodman L."/>
            <person name="Tafer H."/>
            <person name="Vignal A."/>
            <person name="Lee T."/>
            <person name="Kim K.W."/>
            <person name="Sheng Z."/>
            <person name="An Y."/>
            <person name="Searle S."/>
            <person name="Herrero J."/>
            <person name="Groenen M.A."/>
            <person name="Crooijmans R.P."/>
            <person name="Faraut T."/>
            <person name="Cai Q."/>
            <person name="Webster R.G."/>
            <person name="Aldridge J.R."/>
            <person name="Warren W.C."/>
            <person name="Bartschat S."/>
            <person name="Kehr S."/>
            <person name="Marz M."/>
            <person name="Stadler P.F."/>
            <person name="Smith J."/>
            <person name="Kraus R.H."/>
            <person name="Zhao Y."/>
            <person name="Ren L."/>
            <person name="Fei J."/>
            <person name="Morisson M."/>
            <person name="Kaiser P."/>
            <person name="Griffin D.K."/>
            <person name="Rao M."/>
            <person name="Pitel F."/>
            <person name="Wang J."/>
            <person name="Li N."/>
        </authorList>
    </citation>
    <scope>NUCLEOTIDE SEQUENCE [LARGE SCALE GENOMIC DNA]</scope>
</reference>
<dbReference type="Proteomes" id="UP000296049">
    <property type="component" value="Unassembled WGS sequence"/>
</dbReference>
<accession>R0LLX5</accession>
<evidence type="ECO:0000313" key="1">
    <source>
        <dbReference type="EMBL" id="EOB02695.1"/>
    </source>
</evidence>
<protein>
    <submittedName>
        <fullName evidence="1">Uncharacterized protein</fullName>
    </submittedName>
</protein>
<keyword evidence="2" id="KW-1185">Reference proteome</keyword>
<proteinExistence type="predicted"/>
<gene>
    <name evidence="1" type="ORF">Anapl_11279</name>
</gene>
<sequence>MGLQQESSESSKNVDTAFVGHSKTALLQQECAPEELEAVGARFLCAPASSSPLRGGSSVLWHSQQHKAVCPVQPDHLLPGIKDPSIFCWFESRAGPEVRQKVLINRQLALVTCKIVETLMEVSATPLGCAGNHVTVEGTLTQKL</sequence>